<reference evidence="8 9" key="1">
    <citation type="submission" date="2017-12" db="EMBL/GenBank/DDBJ databases">
        <title>Characterization of six clinical isolates of Enterochimera gen. nov., a novel genus of the Yersiniaciae family and the three species Enterochimera arupensis sp. nov., Enterochimera coloradensis sp. nov, and Enterochimera californica sp. nov.</title>
        <authorList>
            <person name="Rossi A."/>
            <person name="Fisher M."/>
        </authorList>
    </citation>
    <scope>NUCLEOTIDE SEQUENCE [LARGE SCALE GENOMIC DNA]</scope>
    <source>
        <strain evidence="9">2016-Iso4</strain>
    </source>
</reference>
<evidence type="ECO:0000259" key="7">
    <source>
        <dbReference type="SMART" id="SM00900"/>
    </source>
</evidence>
<name>A0A2N5E132_9GAMM</name>
<organism evidence="8 9">
    <name type="scientific">Chimaeribacter coloradensis</name>
    <dbReference type="NCBI Taxonomy" id="2060068"/>
    <lineage>
        <taxon>Bacteria</taxon>
        <taxon>Pseudomonadati</taxon>
        <taxon>Pseudomonadota</taxon>
        <taxon>Gammaproteobacteria</taxon>
        <taxon>Enterobacterales</taxon>
        <taxon>Yersiniaceae</taxon>
        <taxon>Chimaeribacter</taxon>
    </lineage>
</organism>
<feature type="modified residue" description="FMN phosphoryl threonine" evidence="6">
    <location>
        <position position="175"/>
    </location>
</feature>
<dbReference type="GO" id="GO:0005886">
    <property type="term" value="C:plasma membrane"/>
    <property type="evidence" value="ECO:0007669"/>
    <property type="project" value="UniProtKB-SubCell"/>
</dbReference>
<dbReference type="PANTHER" id="PTHR36118">
    <property type="entry name" value="ION-TRANSLOCATING OXIDOREDUCTASE COMPLEX SUBUNIT G"/>
    <property type="match status" value="1"/>
</dbReference>
<keyword evidence="6" id="KW-0472">Membrane</keyword>
<keyword evidence="5 6" id="KW-0249">Electron transport</keyword>
<keyword evidence="6" id="KW-0997">Cell inner membrane</keyword>
<evidence type="ECO:0000313" key="8">
    <source>
        <dbReference type="EMBL" id="PLR34040.1"/>
    </source>
</evidence>
<keyword evidence="9" id="KW-1185">Reference proteome</keyword>
<comment type="subcellular location">
    <subcellularLocation>
        <location evidence="6">Cell inner membrane</location>
        <topology evidence="6">Single-pass membrane protein</topology>
    </subcellularLocation>
</comment>
<dbReference type="HAMAP" id="MF_00479">
    <property type="entry name" value="RsxG_RnfG"/>
    <property type="match status" value="1"/>
</dbReference>
<evidence type="ECO:0000256" key="2">
    <source>
        <dbReference type="ARBA" id="ARBA00022553"/>
    </source>
</evidence>
<gene>
    <name evidence="6" type="primary">rnfG</name>
    <name evidence="8" type="ORF">CYR32_12550</name>
</gene>
<dbReference type="Proteomes" id="UP000234503">
    <property type="component" value="Unassembled WGS sequence"/>
</dbReference>
<keyword evidence="4 6" id="KW-0288">FMN</keyword>
<dbReference type="NCBIfam" id="TIGR01947">
    <property type="entry name" value="rnfG"/>
    <property type="match status" value="1"/>
</dbReference>
<keyword evidence="6" id="KW-1278">Translocase</keyword>
<evidence type="ECO:0000256" key="4">
    <source>
        <dbReference type="ARBA" id="ARBA00022643"/>
    </source>
</evidence>
<comment type="caution">
    <text evidence="8">The sequence shown here is derived from an EMBL/GenBank/DDBJ whole genome shotgun (WGS) entry which is preliminary data.</text>
</comment>
<comment type="subunit">
    <text evidence="6">The complex is composed of six subunits: RnfA, RnfB, RnfC, RnfD, RnfE and RnfG.</text>
</comment>
<dbReference type="NCBIfam" id="NF002519">
    <property type="entry name" value="PRK01908.1"/>
    <property type="match status" value="1"/>
</dbReference>
<dbReference type="GO" id="GO:0022900">
    <property type="term" value="P:electron transport chain"/>
    <property type="evidence" value="ECO:0007669"/>
    <property type="project" value="UniProtKB-UniRule"/>
</dbReference>
<comment type="cofactor">
    <cofactor evidence="6">
        <name>FMN</name>
        <dbReference type="ChEBI" id="CHEBI:58210"/>
    </cofactor>
</comment>
<dbReference type="OrthoDB" id="9784165at2"/>
<proteinExistence type="inferred from homology"/>
<dbReference type="GO" id="GO:0009055">
    <property type="term" value="F:electron transfer activity"/>
    <property type="evidence" value="ECO:0007669"/>
    <property type="project" value="InterPro"/>
</dbReference>
<comment type="function">
    <text evidence="6">Part of a membrane-bound complex that couples electron transfer with translocation of ions across the membrane.</text>
</comment>
<dbReference type="RefSeq" id="WP_101824845.1">
    <property type="nucleotide sequence ID" value="NZ_PJZH01000012.1"/>
</dbReference>
<dbReference type="EC" id="7.-.-.-" evidence="6"/>
<keyword evidence="1 6" id="KW-0813">Transport</keyword>
<dbReference type="Pfam" id="PF04205">
    <property type="entry name" value="FMN_bind"/>
    <property type="match status" value="1"/>
</dbReference>
<evidence type="ECO:0000256" key="1">
    <source>
        <dbReference type="ARBA" id="ARBA00022448"/>
    </source>
</evidence>
<evidence type="ECO:0000256" key="6">
    <source>
        <dbReference type="HAMAP-Rule" id="MF_00479"/>
    </source>
</evidence>
<dbReference type="InterPro" id="IPR007329">
    <property type="entry name" value="FMN-bd"/>
</dbReference>
<dbReference type="EMBL" id="PJZH01000012">
    <property type="protein sequence ID" value="PLR34040.1"/>
    <property type="molecule type" value="Genomic_DNA"/>
</dbReference>
<sequence>MLDTMRRHGTTLALFAALTTGLTAVVYTLTKPTISDQASQQQKALFDQVIPAEVYDNAMQGECLLVSDPALGSAAPHRLYLARKAGQPVAAVVETTAPDGYSGAIQILVAADFHGKVYGTRVLEHHETPGLGDKIEVRISDWIKHFAQQTINGPDDRRWAVKKDGGMFDQFTGATITPRAVVNAVRRTTLYMETLPPTLATLSPCGASDE</sequence>
<evidence type="ECO:0000256" key="5">
    <source>
        <dbReference type="ARBA" id="ARBA00022982"/>
    </source>
</evidence>
<dbReference type="AlphaFoldDB" id="A0A2N5E132"/>
<dbReference type="SMART" id="SM00900">
    <property type="entry name" value="FMN_bind"/>
    <property type="match status" value="1"/>
</dbReference>
<dbReference type="PANTHER" id="PTHR36118:SF1">
    <property type="entry name" value="ION-TRANSLOCATING OXIDOREDUCTASE COMPLEX SUBUNIT G"/>
    <property type="match status" value="1"/>
</dbReference>
<comment type="similarity">
    <text evidence="6">Belongs to the RnfG family.</text>
</comment>
<evidence type="ECO:0000256" key="3">
    <source>
        <dbReference type="ARBA" id="ARBA00022630"/>
    </source>
</evidence>
<dbReference type="GO" id="GO:0010181">
    <property type="term" value="F:FMN binding"/>
    <property type="evidence" value="ECO:0007669"/>
    <property type="project" value="InterPro"/>
</dbReference>
<keyword evidence="6" id="KW-1003">Cell membrane</keyword>
<dbReference type="PIRSF" id="PIRSF006091">
    <property type="entry name" value="E_trnsport_RnfG"/>
    <property type="match status" value="1"/>
</dbReference>
<keyword evidence="2 6" id="KW-0597">Phosphoprotein</keyword>
<keyword evidence="3 6" id="KW-0285">Flavoprotein</keyword>
<dbReference type="InterPro" id="IPR010209">
    <property type="entry name" value="Ion_transpt_RnfG/RsxG"/>
</dbReference>
<accession>A0A2N5E132</accession>
<evidence type="ECO:0000313" key="9">
    <source>
        <dbReference type="Proteomes" id="UP000234503"/>
    </source>
</evidence>
<keyword evidence="6" id="KW-1133">Transmembrane helix</keyword>
<keyword evidence="6" id="KW-0812">Transmembrane</keyword>
<feature type="domain" description="FMN-binding" evidence="7">
    <location>
        <begin position="100"/>
        <end position="192"/>
    </location>
</feature>
<protein>
    <recommendedName>
        <fullName evidence="6">Ion-translocating oxidoreductase complex subunit G</fullName>
        <ecNumber evidence="6">7.-.-.-</ecNumber>
    </recommendedName>
    <alternativeName>
        <fullName evidence="6">Rnf electron transport complex subunit G</fullName>
    </alternativeName>
</protein>